<dbReference type="InterPro" id="IPR001128">
    <property type="entry name" value="Cyt_P450"/>
</dbReference>
<dbReference type="InParanoid" id="W3X1R5"/>
<feature type="binding site" description="axial binding residue" evidence="6">
    <location>
        <position position="467"/>
    </location>
    <ligand>
        <name>heme</name>
        <dbReference type="ChEBI" id="CHEBI:30413"/>
    </ligand>
    <ligandPart>
        <name>Fe</name>
        <dbReference type="ChEBI" id="CHEBI:18248"/>
    </ligandPart>
</feature>
<dbReference type="PRINTS" id="PR00385">
    <property type="entry name" value="P450"/>
</dbReference>
<dbReference type="GO" id="GO:0005506">
    <property type="term" value="F:iron ion binding"/>
    <property type="evidence" value="ECO:0007669"/>
    <property type="project" value="InterPro"/>
</dbReference>
<evidence type="ECO:0000256" key="7">
    <source>
        <dbReference type="RuleBase" id="RU000461"/>
    </source>
</evidence>
<keyword evidence="5 6" id="KW-0408">Iron</keyword>
<reference evidence="9" key="1">
    <citation type="journal article" date="2015" name="BMC Genomics">
        <title>Genomic and transcriptomic analysis of the endophytic fungus Pestalotiopsis fici reveals its lifestyle and high potential for synthesis of natural products.</title>
        <authorList>
            <person name="Wang X."/>
            <person name="Zhang X."/>
            <person name="Liu L."/>
            <person name="Xiang M."/>
            <person name="Wang W."/>
            <person name="Sun X."/>
            <person name="Che Y."/>
            <person name="Guo L."/>
            <person name="Liu G."/>
            <person name="Guo L."/>
            <person name="Wang C."/>
            <person name="Yin W.B."/>
            <person name="Stadler M."/>
            <person name="Zhang X."/>
            <person name="Liu X."/>
        </authorList>
    </citation>
    <scope>NUCLEOTIDE SEQUENCE [LARGE SCALE GENOMIC DNA]</scope>
    <source>
        <strain evidence="9">W106-1 / CGMCC3.15140</strain>
    </source>
</reference>
<evidence type="ECO:0000256" key="5">
    <source>
        <dbReference type="ARBA" id="ARBA00023004"/>
    </source>
</evidence>
<name>W3X1R5_PESFW</name>
<dbReference type="InterPro" id="IPR036396">
    <property type="entry name" value="Cyt_P450_sf"/>
</dbReference>
<dbReference type="InterPro" id="IPR050121">
    <property type="entry name" value="Cytochrome_P450_monoxygenase"/>
</dbReference>
<evidence type="ECO:0000313" key="9">
    <source>
        <dbReference type="Proteomes" id="UP000030651"/>
    </source>
</evidence>
<dbReference type="Pfam" id="PF00067">
    <property type="entry name" value="p450"/>
    <property type="match status" value="1"/>
</dbReference>
<keyword evidence="4 6" id="KW-0479">Metal-binding</keyword>
<dbReference type="GO" id="GO:0020037">
    <property type="term" value="F:heme binding"/>
    <property type="evidence" value="ECO:0007669"/>
    <property type="project" value="InterPro"/>
</dbReference>
<dbReference type="AlphaFoldDB" id="W3X1R5"/>
<keyword evidence="7" id="KW-0503">Monooxygenase</keyword>
<organism evidence="8 9">
    <name type="scientific">Pestalotiopsis fici (strain W106-1 / CGMCC3.15140)</name>
    <dbReference type="NCBI Taxonomy" id="1229662"/>
    <lineage>
        <taxon>Eukaryota</taxon>
        <taxon>Fungi</taxon>
        <taxon>Dikarya</taxon>
        <taxon>Ascomycota</taxon>
        <taxon>Pezizomycotina</taxon>
        <taxon>Sordariomycetes</taxon>
        <taxon>Xylariomycetidae</taxon>
        <taxon>Amphisphaeriales</taxon>
        <taxon>Sporocadaceae</taxon>
        <taxon>Pestalotiopsis</taxon>
    </lineage>
</organism>
<evidence type="ECO:0000256" key="6">
    <source>
        <dbReference type="PIRSR" id="PIRSR602401-1"/>
    </source>
</evidence>
<evidence type="ECO:0000256" key="4">
    <source>
        <dbReference type="ARBA" id="ARBA00022723"/>
    </source>
</evidence>
<evidence type="ECO:0000313" key="8">
    <source>
        <dbReference type="EMBL" id="ETS80078.1"/>
    </source>
</evidence>
<dbReference type="RefSeq" id="XP_007834379.1">
    <property type="nucleotide sequence ID" value="XM_007836188.1"/>
</dbReference>
<dbReference type="PANTHER" id="PTHR24305">
    <property type="entry name" value="CYTOCHROME P450"/>
    <property type="match status" value="1"/>
</dbReference>
<dbReference type="eggNOG" id="KOG0159">
    <property type="taxonomic scope" value="Eukaryota"/>
</dbReference>
<gene>
    <name evidence="8" type="ORF">PFICI_07607</name>
</gene>
<dbReference type="PANTHER" id="PTHR24305:SF166">
    <property type="entry name" value="CYTOCHROME P450 12A4, MITOCHONDRIAL-RELATED"/>
    <property type="match status" value="1"/>
</dbReference>
<comment type="similarity">
    <text evidence="2 7">Belongs to the cytochrome P450 family.</text>
</comment>
<keyword evidence="7" id="KW-0560">Oxidoreductase</keyword>
<dbReference type="GO" id="GO:0004497">
    <property type="term" value="F:monooxygenase activity"/>
    <property type="evidence" value="ECO:0007669"/>
    <property type="project" value="UniProtKB-KW"/>
</dbReference>
<sequence>MAQLPGVVNKLQPSSLAEKFDPNLLIQFFVLYCVVHATYNYFLHPLRHVPGPFPAKITELWRTRRYMLGNWHQDILDLHKLYGPIVRVSPNEVSIVDKNALVSVFGHGKGTKKTSWYDVWKIPGLSNSLWYQFFNSTDPTEHSFLRKRVSAVYSMSHILSHESEIVNLSNMLWSQLDELAKKSHPVALHDWASFFAFDVVTKLGTDQPVGFVKQGKDVDGIIHSICQGFWESANTGYLPGKTLWFNNPLSRFAQKFVGSGIKPAAFWVWMGSTVQGRLSEKADEERTRDMLDHYISMKEVDGSSASLPSILAEVGNLVGAGADTTSIGIRSVLAQLILHPEDYRRVQNEVDEAARAHNMENMPYTVLDKLPFLNACIKEALRLHPSILWQLPREAPAAGINIAGHFIPSSATISMSPIAQNRDAETFDSDANDWNPHRWLPTETNPDASIKEMDRYNVTFGYGSRTCVGRNLALVEINHFVAEFCQRYDAEFINKEKPFKIISQWFSYQDDMFVRLKLRT</sequence>
<evidence type="ECO:0000256" key="3">
    <source>
        <dbReference type="ARBA" id="ARBA00022617"/>
    </source>
</evidence>
<dbReference type="EMBL" id="KI912113">
    <property type="protein sequence ID" value="ETS80078.1"/>
    <property type="molecule type" value="Genomic_DNA"/>
</dbReference>
<dbReference type="KEGG" id="pfy:PFICI_07607"/>
<keyword evidence="3 6" id="KW-0349">Heme</keyword>
<evidence type="ECO:0008006" key="10">
    <source>
        <dbReference type="Google" id="ProtNLM"/>
    </source>
</evidence>
<dbReference type="Proteomes" id="UP000030651">
    <property type="component" value="Unassembled WGS sequence"/>
</dbReference>
<dbReference type="GO" id="GO:0016705">
    <property type="term" value="F:oxidoreductase activity, acting on paired donors, with incorporation or reduction of molecular oxygen"/>
    <property type="evidence" value="ECO:0007669"/>
    <property type="project" value="InterPro"/>
</dbReference>
<accession>W3X1R5</accession>
<dbReference type="GeneID" id="19272620"/>
<dbReference type="OrthoDB" id="3934656at2759"/>
<dbReference type="PROSITE" id="PS00086">
    <property type="entry name" value="CYTOCHROME_P450"/>
    <property type="match status" value="1"/>
</dbReference>
<evidence type="ECO:0000256" key="1">
    <source>
        <dbReference type="ARBA" id="ARBA00001971"/>
    </source>
</evidence>
<dbReference type="HOGENOM" id="CLU_001570_14_0_1"/>
<dbReference type="Gene3D" id="1.10.630.10">
    <property type="entry name" value="Cytochrome P450"/>
    <property type="match status" value="1"/>
</dbReference>
<comment type="cofactor">
    <cofactor evidence="1 6">
        <name>heme</name>
        <dbReference type="ChEBI" id="CHEBI:30413"/>
    </cofactor>
</comment>
<keyword evidence="9" id="KW-1185">Reference proteome</keyword>
<evidence type="ECO:0000256" key="2">
    <source>
        <dbReference type="ARBA" id="ARBA00010617"/>
    </source>
</evidence>
<dbReference type="InterPro" id="IPR002401">
    <property type="entry name" value="Cyt_P450_E_grp-I"/>
</dbReference>
<protein>
    <recommendedName>
        <fullName evidence="10">Cytochrome P450</fullName>
    </recommendedName>
</protein>
<dbReference type="PRINTS" id="PR00463">
    <property type="entry name" value="EP450I"/>
</dbReference>
<dbReference type="InterPro" id="IPR017972">
    <property type="entry name" value="Cyt_P450_CS"/>
</dbReference>
<dbReference type="OMA" id="RIESFWF"/>
<dbReference type="SUPFAM" id="SSF48264">
    <property type="entry name" value="Cytochrome P450"/>
    <property type="match status" value="1"/>
</dbReference>
<proteinExistence type="inferred from homology"/>